<evidence type="ECO:0000256" key="2">
    <source>
        <dbReference type="ARBA" id="ARBA00022692"/>
    </source>
</evidence>
<dbReference type="SMART" id="SM00089">
    <property type="entry name" value="PKD"/>
    <property type="match status" value="5"/>
</dbReference>
<keyword evidence="7" id="KW-0418">Kinase</keyword>
<dbReference type="OrthoDB" id="5960641at2759"/>
<dbReference type="GO" id="GO:0005261">
    <property type="term" value="F:monoatomic cation channel activity"/>
    <property type="evidence" value="ECO:0007669"/>
    <property type="project" value="TreeGrafter"/>
</dbReference>
<keyword evidence="2" id="KW-0812">Transmembrane</keyword>
<protein>
    <submittedName>
        <fullName evidence="7">Kinase domain-containing protein</fullName>
    </submittedName>
</protein>
<keyword evidence="8" id="KW-1185">Reference proteome</keyword>
<dbReference type="PANTHER" id="PTHR46730:SF4">
    <property type="entry name" value="POLYCYSTIC KIDNEY DISEASE PROTEIN 1-LIKE 1"/>
    <property type="match status" value="1"/>
</dbReference>
<dbReference type="PANTHER" id="PTHR46730">
    <property type="entry name" value="POLYCYSTIN-1"/>
    <property type="match status" value="1"/>
</dbReference>
<dbReference type="CDD" id="cd00146">
    <property type="entry name" value="PKD"/>
    <property type="match status" value="3"/>
</dbReference>
<accession>A0A9W9ZY58</accession>
<dbReference type="InterPro" id="IPR035986">
    <property type="entry name" value="PKD_dom_sf"/>
</dbReference>
<proteinExistence type="predicted"/>
<evidence type="ECO:0000313" key="7">
    <source>
        <dbReference type="EMBL" id="KAJ7390031.1"/>
    </source>
</evidence>
<comment type="caution">
    <text evidence="7">The sequence shown here is derived from an EMBL/GenBank/DDBJ whole genome shotgun (WGS) entry which is preliminary data.</text>
</comment>
<keyword evidence="3" id="KW-0677">Repeat</keyword>
<feature type="domain" description="PKD" evidence="6">
    <location>
        <begin position="657"/>
        <end position="716"/>
    </location>
</feature>
<feature type="non-terminal residue" evidence="7">
    <location>
        <position position="803"/>
    </location>
</feature>
<feature type="domain" description="PKD" evidence="6">
    <location>
        <begin position="349"/>
        <end position="403"/>
    </location>
</feature>
<dbReference type="GO" id="GO:0016301">
    <property type="term" value="F:kinase activity"/>
    <property type="evidence" value="ECO:0007669"/>
    <property type="project" value="UniProtKB-KW"/>
</dbReference>
<evidence type="ECO:0000313" key="8">
    <source>
        <dbReference type="Proteomes" id="UP001163046"/>
    </source>
</evidence>
<dbReference type="Proteomes" id="UP001163046">
    <property type="component" value="Unassembled WGS sequence"/>
</dbReference>
<sequence>KPSVKTAVKSNRKLISKQEDQVVRPVCTSPMPHYCPTNLSCTYQQCSTQSTYHCASPDTLCASKSCCLLPPSGNCSQSSKSTTLRANNLRITADLGVLTIGTGYNLHVLPKNHTFNALPGDMIAWGPAMDGKIAQQSGKGSAYHFSGVDVKTLQTGSDISINQSTVFSNLVYMINIIGSQASTFEMNHQFNAAGEYWAQVNFTNTLGNALAPITQRILVQTPLVNIEPVYPLGFSFYGAPMNRKVEMIVNISTNGNVTVSWTLLNSSSLLKREIVHSSGQSYVVSGLNHTFPNLGTYFVFVEAANNVSVINSTVFVNVQDAISALEASLTQSTPTYLGASTKLNVSVIGTNVKFKWIFGDGSTTLYISNTTVVHRFSRTGTLNVSVTATNLASRLTTWFTVHVVHPLSISLPKQGAVGVATNSTCSLADPFASDQYYYWDYGDGNKEEGLNKTRVSHTYTKGGTYIVSVKLKNEVLVNASSTILVIEPVSGLTLDNFTGVELFDNHTFIARTVTGNNLTYECVNVSNSISSEFASLSFYVQLRIAGLGITAFPNPAPSNSTITFNITKGSGTNVKYRFDFGDGFVLREFPENYLFNRTFASGQWQVIYTGTNAVNHVIVFYNVTVQDPVENVTISVDAETEFHGRKLVAVGAKTRFYSNVSAGTDVLFRWNFGDGSYTYTYKGSERPSGETNHTVGHSFPRVGQFNVTVDAFNAISLLQTWIIVHAQQKIEGFALIVTDRASPGEGITFGFSQTKETMLVTLSTVVTVGREKPLQQIPFLRLTTMSACIMYLWKLSIKLALRR</sequence>
<name>A0A9W9ZY58_9CNID</name>
<dbReference type="PROSITE" id="PS50093">
    <property type="entry name" value="PKD"/>
    <property type="match status" value="3"/>
</dbReference>
<comment type="subcellular location">
    <subcellularLocation>
        <location evidence="1">Membrane</location>
        <topology evidence="1">Multi-pass membrane protein</topology>
    </subcellularLocation>
</comment>
<dbReference type="InterPro" id="IPR000601">
    <property type="entry name" value="PKD_dom"/>
</dbReference>
<evidence type="ECO:0000256" key="4">
    <source>
        <dbReference type="ARBA" id="ARBA00022989"/>
    </source>
</evidence>
<keyword evidence="7" id="KW-0808">Transferase</keyword>
<dbReference type="InterPro" id="IPR022409">
    <property type="entry name" value="PKD/Chitinase_dom"/>
</dbReference>
<feature type="domain" description="PKD" evidence="6">
    <location>
        <begin position="437"/>
        <end position="492"/>
    </location>
</feature>
<dbReference type="EMBL" id="MU825421">
    <property type="protein sequence ID" value="KAJ7390031.1"/>
    <property type="molecule type" value="Genomic_DNA"/>
</dbReference>
<keyword evidence="5" id="KW-0472">Membrane</keyword>
<evidence type="ECO:0000256" key="1">
    <source>
        <dbReference type="ARBA" id="ARBA00004141"/>
    </source>
</evidence>
<dbReference type="GO" id="GO:0006816">
    <property type="term" value="P:calcium ion transport"/>
    <property type="evidence" value="ECO:0007669"/>
    <property type="project" value="TreeGrafter"/>
</dbReference>
<dbReference type="InterPro" id="IPR013783">
    <property type="entry name" value="Ig-like_fold"/>
</dbReference>
<evidence type="ECO:0000256" key="3">
    <source>
        <dbReference type="ARBA" id="ARBA00022737"/>
    </source>
</evidence>
<organism evidence="7 8">
    <name type="scientific">Desmophyllum pertusum</name>
    <dbReference type="NCBI Taxonomy" id="174260"/>
    <lineage>
        <taxon>Eukaryota</taxon>
        <taxon>Metazoa</taxon>
        <taxon>Cnidaria</taxon>
        <taxon>Anthozoa</taxon>
        <taxon>Hexacorallia</taxon>
        <taxon>Scleractinia</taxon>
        <taxon>Caryophylliina</taxon>
        <taxon>Caryophylliidae</taxon>
        <taxon>Desmophyllum</taxon>
    </lineage>
</organism>
<gene>
    <name evidence="7" type="primary">PKD1</name>
    <name evidence="7" type="ORF">OS493_027555</name>
</gene>
<keyword evidence="4" id="KW-1133">Transmembrane helix</keyword>
<evidence type="ECO:0000259" key="6">
    <source>
        <dbReference type="PROSITE" id="PS50093"/>
    </source>
</evidence>
<reference evidence="7" key="1">
    <citation type="submission" date="2023-01" db="EMBL/GenBank/DDBJ databases">
        <title>Genome assembly of the deep-sea coral Lophelia pertusa.</title>
        <authorList>
            <person name="Herrera S."/>
            <person name="Cordes E."/>
        </authorList>
    </citation>
    <scope>NUCLEOTIDE SEQUENCE</scope>
    <source>
        <strain evidence="7">USNM1676648</strain>
        <tissue evidence="7">Polyp</tissue>
    </source>
</reference>
<dbReference type="AlphaFoldDB" id="A0A9W9ZY58"/>
<dbReference type="SUPFAM" id="SSF49299">
    <property type="entry name" value="PKD domain"/>
    <property type="match status" value="5"/>
</dbReference>
<dbReference type="GO" id="GO:0005886">
    <property type="term" value="C:plasma membrane"/>
    <property type="evidence" value="ECO:0007669"/>
    <property type="project" value="TreeGrafter"/>
</dbReference>
<dbReference type="Gene3D" id="2.60.40.10">
    <property type="entry name" value="Immunoglobulins"/>
    <property type="match status" value="3"/>
</dbReference>
<evidence type="ECO:0000256" key="5">
    <source>
        <dbReference type="ARBA" id="ARBA00023136"/>
    </source>
</evidence>
<dbReference type="Pfam" id="PF00801">
    <property type="entry name" value="PKD"/>
    <property type="match status" value="5"/>
</dbReference>